<dbReference type="InterPro" id="IPR000515">
    <property type="entry name" value="MetI-like"/>
</dbReference>
<feature type="transmembrane region" description="Helical" evidence="8">
    <location>
        <begin position="190"/>
        <end position="217"/>
    </location>
</feature>
<evidence type="ECO:0000256" key="8">
    <source>
        <dbReference type="RuleBase" id="RU363032"/>
    </source>
</evidence>
<proteinExistence type="inferred from homology"/>
<dbReference type="Gene3D" id="1.10.3720.10">
    <property type="entry name" value="MetI-like"/>
    <property type="match status" value="1"/>
</dbReference>
<dbReference type="GO" id="GO:0006865">
    <property type="term" value="P:amino acid transport"/>
    <property type="evidence" value="ECO:0007669"/>
    <property type="project" value="TreeGrafter"/>
</dbReference>
<gene>
    <name evidence="10" type="ORF">CKA81_03650</name>
</gene>
<keyword evidence="5 8" id="KW-0812">Transmembrane</keyword>
<keyword evidence="6 8" id="KW-1133">Transmembrane helix</keyword>
<dbReference type="Proteomes" id="UP000283474">
    <property type="component" value="Chromosome"/>
</dbReference>
<feature type="transmembrane region" description="Helical" evidence="8">
    <location>
        <begin position="20"/>
        <end position="47"/>
    </location>
</feature>
<keyword evidence="7 8" id="KW-0472">Membrane</keyword>
<evidence type="ECO:0000256" key="7">
    <source>
        <dbReference type="ARBA" id="ARBA00023136"/>
    </source>
</evidence>
<dbReference type="EMBL" id="CP022987">
    <property type="protein sequence ID" value="QAA93035.1"/>
    <property type="molecule type" value="Genomic_DNA"/>
</dbReference>
<dbReference type="AlphaFoldDB" id="A0A410GA07"/>
<dbReference type="SUPFAM" id="SSF161098">
    <property type="entry name" value="MetI-like"/>
    <property type="match status" value="1"/>
</dbReference>
<dbReference type="PANTHER" id="PTHR30614">
    <property type="entry name" value="MEMBRANE COMPONENT OF AMINO ACID ABC TRANSPORTER"/>
    <property type="match status" value="1"/>
</dbReference>
<evidence type="ECO:0000256" key="2">
    <source>
        <dbReference type="ARBA" id="ARBA00010072"/>
    </source>
</evidence>
<sequence>MPYEFQFAFIFEHMDKLLWGALLTIRLSALSMVCGLAVGIMGAIISIHGSRLARLAVTSYVETVRSTPFLVQLFIIFFGLPAAGVQINANWAALLAMTLNLGAYSTEIVRAGMMAIHPSQIEAAQALAMTKWQVIRHVVLTPAVEKVYPALASQFTLMMLASSLVSTISAEDLTSAASLLDAQTFRSFEIYLVVMGLYIGLALLFRFSFWGIGLLVFKRRRRLGVARAGGTA</sequence>
<keyword evidence="11" id="KW-1185">Reference proteome</keyword>
<keyword evidence="4" id="KW-1003">Cell membrane</keyword>
<dbReference type="InterPro" id="IPR035906">
    <property type="entry name" value="MetI-like_sf"/>
</dbReference>
<evidence type="ECO:0000259" key="9">
    <source>
        <dbReference type="PROSITE" id="PS50928"/>
    </source>
</evidence>
<dbReference type="InterPro" id="IPR043429">
    <property type="entry name" value="ArtM/GltK/GlnP/TcyL/YhdX-like"/>
</dbReference>
<evidence type="ECO:0000256" key="1">
    <source>
        <dbReference type="ARBA" id="ARBA00004429"/>
    </source>
</evidence>
<dbReference type="GO" id="GO:0022857">
    <property type="term" value="F:transmembrane transporter activity"/>
    <property type="evidence" value="ECO:0007669"/>
    <property type="project" value="InterPro"/>
</dbReference>
<dbReference type="OrthoDB" id="6580405at2"/>
<dbReference type="NCBIfam" id="TIGR01726">
    <property type="entry name" value="HEQRo_perm_3TM"/>
    <property type="match status" value="1"/>
</dbReference>
<dbReference type="PANTHER" id="PTHR30614:SF35">
    <property type="entry name" value="ABC TRANSPORTER PERMEASE PROTEIN"/>
    <property type="match status" value="1"/>
</dbReference>
<dbReference type="CDD" id="cd06261">
    <property type="entry name" value="TM_PBP2"/>
    <property type="match status" value="1"/>
</dbReference>
<evidence type="ECO:0000256" key="5">
    <source>
        <dbReference type="ARBA" id="ARBA00022692"/>
    </source>
</evidence>
<dbReference type="GO" id="GO:0043190">
    <property type="term" value="C:ATP-binding cassette (ABC) transporter complex"/>
    <property type="evidence" value="ECO:0007669"/>
    <property type="project" value="InterPro"/>
</dbReference>
<dbReference type="PROSITE" id="PS50928">
    <property type="entry name" value="ABC_TM1"/>
    <property type="match status" value="1"/>
</dbReference>
<dbReference type="KEGG" id="pus:CKA81_03650"/>
<dbReference type="InterPro" id="IPR010065">
    <property type="entry name" value="AA_ABC_transptr_permease_3TM"/>
</dbReference>
<dbReference type="RefSeq" id="WP_128354089.1">
    <property type="nucleotide sequence ID" value="NZ_CP022987.1"/>
</dbReference>
<name>A0A410GA07_9BURK</name>
<dbReference type="Pfam" id="PF00528">
    <property type="entry name" value="BPD_transp_1"/>
    <property type="match status" value="1"/>
</dbReference>
<evidence type="ECO:0000256" key="6">
    <source>
        <dbReference type="ARBA" id="ARBA00022989"/>
    </source>
</evidence>
<accession>A0A410GA07</accession>
<reference evidence="10 11" key="1">
    <citation type="submission" date="2017-08" db="EMBL/GenBank/DDBJ databases">
        <authorList>
            <person name="Park S.-J."/>
            <person name="Kim H."/>
        </authorList>
    </citation>
    <scope>NUCLEOTIDE SEQUENCE [LARGE SCALE GENOMIC DNA]</scope>
    <source>
        <strain evidence="11">ye3</strain>
    </source>
</reference>
<evidence type="ECO:0000256" key="4">
    <source>
        <dbReference type="ARBA" id="ARBA00022475"/>
    </source>
</evidence>
<evidence type="ECO:0000256" key="3">
    <source>
        <dbReference type="ARBA" id="ARBA00022448"/>
    </source>
</evidence>
<keyword evidence="3 8" id="KW-0813">Transport</keyword>
<comment type="similarity">
    <text evidence="2">Belongs to the binding-protein-dependent transport system permease family. HisMQ subfamily.</text>
</comment>
<feature type="domain" description="ABC transmembrane type-1" evidence="9">
    <location>
        <begin position="21"/>
        <end position="209"/>
    </location>
</feature>
<protein>
    <submittedName>
        <fullName evidence="10">ABC transporter permease</fullName>
    </submittedName>
</protein>
<comment type="subcellular location">
    <subcellularLocation>
        <location evidence="1">Cell inner membrane</location>
        <topology evidence="1">Multi-pass membrane protein</topology>
    </subcellularLocation>
    <subcellularLocation>
        <location evidence="8">Cell membrane</location>
        <topology evidence="8">Multi-pass membrane protein</topology>
    </subcellularLocation>
</comment>
<evidence type="ECO:0000313" key="10">
    <source>
        <dbReference type="EMBL" id="QAA93035.1"/>
    </source>
</evidence>
<evidence type="ECO:0000313" key="11">
    <source>
        <dbReference type="Proteomes" id="UP000283474"/>
    </source>
</evidence>
<organism evidence="10 11">
    <name type="scientific">Pollutimonas thiosulfatoxidans</name>
    <dbReference type="NCBI Taxonomy" id="2028345"/>
    <lineage>
        <taxon>Bacteria</taxon>
        <taxon>Pseudomonadati</taxon>
        <taxon>Pseudomonadota</taxon>
        <taxon>Betaproteobacteria</taxon>
        <taxon>Burkholderiales</taxon>
        <taxon>Alcaligenaceae</taxon>
        <taxon>Pollutimonas</taxon>
    </lineage>
</organism>
<feature type="transmembrane region" description="Helical" evidence="8">
    <location>
        <begin position="68"/>
        <end position="85"/>
    </location>
</feature>